<dbReference type="AlphaFoldDB" id="A0AAV4Y3V9"/>
<evidence type="ECO:0000313" key="1">
    <source>
        <dbReference type="EMBL" id="GIZ01579.1"/>
    </source>
</evidence>
<keyword evidence="2" id="KW-1185">Reference proteome</keyword>
<comment type="caution">
    <text evidence="1">The sequence shown here is derived from an EMBL/GenBank/DDBJ whole genome shotgun (WGS) entry which is preliminary data.</text>
</comment>
<accession>A0AAV4Y3V9</accession>
<name>A0AAV4Y3V9_CAEEX</name>
<reference evidence="1 2" key="1">
    <citation type="submission" date="2021-06" db="EMBL/GenBank/DDBJ databases">
        <title>Caerostris extrusa draft genome.</title>
        <authorList>
            <person name="Kono N."/>
            <person name="Arakawa K."/>
        </authorList>
    </citation>
    <scope>NUCLEOTIDE SEQUENCE [LARGE SCALE GENOMIC DNA]</scope>
</reference>
<dbReference type="Proteomes" id="UP001054945">
    <property type="component" value="Unassembled WGS sequence"/>
</dbReference>
<sequence>MPTLFFNRWENLFVVASRTNKKRVLMWKKRWQYRWTDAVPVAILRGKKGAKDLHKMARFMHFSCSSQMLLRRKKTSKLRHAFKSF</sequence>
<protein>
    <submittedName>
        <fullName evidence="1">Uncharacterized protein</fullName>
    </submittedName>
</protein>
<dbReference type="EMBL" id="BPLR01001320">
    <property type="protein sequence ID" value="GIZ01579.1"/>
    <property type="molecule type" value="Genomic_DNA"/>
</dbReference>
<proteinExistence type="predicted"/>
<gene>
    <name evidence="1" type="ORF">CEXT_451101</name>
</gene>
<evidence type="ECO:0000313" key="2">
    <source>
        <dbReference type="Proteomes" id="UP001054945"/>
    </source>
</evidence>
<organism evidence="1 2">
    <name type="scientific">Caerostris extrusa</name>
    <name type="common">Bark spider</name>
    <name type="synonym">Caerostris bankana</name>
    <dbReference type="NCBI Taxonomy" id="172846"/>
    <lineage>
        <taxon>Eukaryota</taxon>
        <taxon>Metazoa</taxon>
        <taxon>Ecdysozoa</taxon>
        <taxon>Arthropoda</taxon>
        <taxon>Chelicerata</taxon>
        <taxon>Arachnida</taxon>
        <taxon>Araneae</taxon>
        <taxon>Araneomorphae</taxon>
        <taxon>Entelegynae</taxon>
        <taxon>Araneoidea</taxon>
        <taxon>Araneidae</taxon>
        <taxon>Caerostris</taxon>
    </lineage>
</organism>